<evidence type="ECO:0000259" key="6">
    <source>
        <dbReference type="PROSITE" id="PS50011"/>
    </source>
</evidence>
<comment type="caution">
    <text evidence="7">The sequence shown here is derived from an EMBL/GenBank/DDBJ whole genome shotgun (WGS) entry which is preliminary data.</text>
</comment>
<dbReference type="RefSeq" id="WP_002622435.1">
    <property type="nucleotide sequence ID" value="NZ_ANAH02000010.1"/>
</dbReference>
<accession>S9QXU9</accession>
<keyword evidence="8" id="KW-1185">Reference proteome</keyword>
<evidence type="ECO:0000256" key="1">
    <source>
        <dbReference type="ARBA" id="ARBA00022679"/>
    </source>
</evidence>
<dbReference type="InterPro" id="IPR008266">
    <property type="entry name" value="Tyr_kinase_AS"/>
</dbReference>
<reference evidence="7" key="1">
    <citation type="submission" date="2013-05" db="EMBL/GenBank/DDBJ databases">
        <title>Genome assembly of Cystobacter fuscus DSM 2262.</title>
        <authorList>
            <person name="Sharma G."/>
            <person name="Khatri I."/>
            <person name="Kaur C."/>
            <person name="Mayilraj S."/>
            <person name="Subramanian S."/>
        </authorList>
    </citation>
    <scope>NUCLEOTIDE SEQUENCE [LARGE SCALE GENOMIC DNA]</scope>
    <source>
        <strain evidence="7">DSM 2262</strain>
    </source>
</reference>
<evidence type="ECO:0000256" key="5">
    <source>
        <dbReference type="SAM" id="MobiDB-lite"/>
    </source>
</evidence>
<feature type="region of interest" description="Disordered" evidence="5">
    <location>
        <begin position="428"/>
        <end position="459"/>
    </location>
</feature>
<dbReference type="Gene3D" id="3.30.200.20">
    <property type="entry name" value="Phosphorylase Kinase, domain 1"/>
    <property type="match status" value="1"/>
</dbReference>
<dbReference type="PROSITE" id="PS50011">
    <property type="entry name" value="PROTEIN_KINASE_DOM"/>
    <property type="match status" value="1"/>
</dbReference>
<dbReference type="InterPro" id="IPR011009">
    <property type="entry name" value="Kinase-like_dom_sf"/>
</dbReference>
<evidence type="ECO:0000313" key="8">
    <source>
        <dbReference type="Proteomes" id="UP000011682"/>
    </source>
</evidence>
<evidence type="ECO:0000256" key="2">
    <source>
        <dbReference type="ARBA" id="ARBA00022741"/>
    </source>
</evidence>
<dbReference type="SUPFAM" id="SSF56112">
    <property type="entry name" value="Protein kinase-like (PK-like)"/>
    <property type="match status" value="1"/>
</dbReference>
<dbReference type="Gene3D" id="1.10.510.10">
    <property type="entry name" value="Transferase(Phosphotransferase) domain 1"/>
    <property type="match status" value="1"/>
</dbReference>
<dbReference type="CDD" id="cd14014">
    <property type="entry name" value="STKc_PknB_like"/>
    <property type="match status" value="1"/>
</dbReference>
<evidence type="ECO:0000313" key="7">
    <source>
        <dbReference type="EMBL" id="EPX61493.1"/>
    </source>
</evidence>
<dbReference type="PROSITE" id="PS00109">
    <property type="entry name" value="PROTEIN_KINASE_TYR"/>
    <property type="match status" value="1"/>
</dbReference>
<protein>
    <submittedName>
        <fullName evidence="7">Serine/threonine protein kinase</fullName>
    </submittedName>
</protein>
<dbReference type="eggNOG" id="COG0515">
    <property type="taxonomic scope" value="Bacteria"/>
</dbReference>
<dbReference type="AlphaFoldDB" id="S9QXU9"/>
<proteinExistence type="predicted"/>
<feature type="region of interest" description="Disordered" evidence="5">
    <location>
        <begin position="390"/>
        <end position="409"/>
    </location>
</feature>
<dbReference type="EMBL" id="ANAH02000010">
    <property type="protein sequence ID" value="EPX61493.1"/>
    <property type="molecule type" value="Genomic_DNA"/>
</dbReference>
<feature type="compositionally biased region" description="Low complexity" evidence="5">
    <location>
        <begin position="431"/>
        <end position="442"/>
    </location>
</feature>
<keyword evidence="2" id="KW-0547">Nucleotide-binding</keyword>
<dbReference type="GO" id="GO:0004674">
    <property type="term" value="F:protein serine/threonine kinase activity"/>
    <property type="evidence" value="ECO:0007669"/>
    <property type="project" value="UniProtKB-KW"/>
</dbReference>
<name>S9QXU9_CYSF2</name>
<evidence type="ECO:0000256" key="4">
    <source>
        <dbReference type="ARBA" id="ARBA00022840"/>
    </source>
</evidence>
<dbReference type="PANTHER" id="PTHR43289:SF6">
    <property type="entry name" value="SERINE_THREONINE-PROTEIN KINASE NEKL-3"/>
    <property type="match status" value="1"/>
</dbReference>
<keyword evidence="1" id="KW-0808">Transferase</keyword>
<dbReference type="Proteomes" id="UP000011682">
    <property type="component" value="Unassembled WGS sequence"/>
</dbReference>
<keyword evidence="3 7" id="KW-0418">Kinase</keyword>
<organism evidence="7 8">
    <name type="scientific">Cystobacter fuscus (strain ATCC 25194 / DSM 2262 / NBRC 100088 / M29)</name>
    <dbReference type="NCBI Taxonomy" id="1242864"/>
    <lineage>
        <taxon>Bacteria</taxon>
        <taxon>Pseudomonadati</taxon>
        <taxon>Myxococcota</taxon>
        <taxon>Myxococcia</taxon>
        <taxon>Myxococcales</taxon>
        <taxon>Cystobacterineae</taxon>
        <taxon>Archangiaceae</taxon>
        <taxon>Cystobacter</taxon>
    </lineage>
</organism>
<feature type="compositionally biased region" description="Pro residues" evidence="5">
    <location>
        <begin position="443"/>
        <end position="455"/>
    </location>
</feature>
<feature type="compositionally biased region" description="Pro residues" evidence="5">
    <location>
        <begin position="390"/>
        <end position="400"/>
    </location>
</feature>
<dbReference type="PANTHER" id="PTHR43289">
    <property type="entry name" value="MITOGEN-ACTIVATED PROTEIN KINASE KINASE KINASE 20-RELATED"/>
    <property type="match status" value="1"/>
</dbReference>
<gene>
    <name evidence="7" type="ORF">D187_001276</name>
</gene>
<dbReference type="GO" id="GO:0005524">
    <property type="term" value="F:ATP binding"/>
    <property type="evidence" value="ECO:0007669"/>
    <property type="project" value="UniProtKB-KW"/>
</dbReference>
<feature type="domain" description="Protein kinase" evidence="6">
    <location>
        <begin position="12"/>
        <end position="284"/>
    </location>
</feature>
<sequence>MTQVQLPQLGKYRLLEVIAKGGMGEVYKAQQEGPAGFSKTVVVKRVLPHLADAENFIEMFLEEARLAARLSHPNVVQIFELGEDRGEYFIAMEYIQGPSLHRVRKRLRELGHPFPVDIAAYVVAQALQGLHYAHELRDEAGKPLGVVHRDISPDNILVTMDGVVKVVDFGIAKAADSASKTQSGTLKGKLSYISPEQVNGWPASVHSDIYATGVVLYQLFTNTLPFRAPSNAALLQQIATAEPEAPDRRELDVPPVLSDIVMKALRKDPRERFATAQEMSRALLEALESCQRRLFPEDLGAFLKQLFEQEGSPRRFFAQPTPRGTRLSSPPVVVEDEATAPLLANPGTVTVAPARPRHRAIAWVLGGALMTAAVGVVALRPWERGTPPAPVAPSLAPAPAPGSVQAQKPVIPAPPEATVLPAAVVPPPEAAVPAPEQAAPSRAPTPEPTPSPAPSPQELSRVASMGRVQVRVNPWAEVFYEGRRLGITPMPAIRLPAGRRTLTLKNKELGVSRDYRVSVPANGEVTLKADLLE</sequence>
<keyword evidence="4" id="KW-0067">ATP-binding</keyword>
<evidence type="ECO:0000256" key="3">
    <source>
        <dbReference type="ARBA" id="ARBA00022777"/>
    </source>
</evidence>
<keyword evidence="7" id="KW-0723">Serine/threonine-protein kinase</keyword>
<dbReference type="Pfam" id="PF00069">
    <property type="entry name" value="Pkinase"/>
    <property type="match status" value="1"/>
</dbReference>
<dbReference type="InterPro" id="IPR000719">
    <property type="entry name" value="Prot_kinase_dom"/>
</dbReference>
<dbReference type="OrthoDB" id="9801841at2"/>